<evidence type="ECO:0000313" key="2">
    <source>
        <dbReference type="Proteomes" id="UP001472677"/>
    </source>
</evidence>
<accession>A0ABR2FZF4</accession>
<dbReference type="Proteomes" id="UP001472677">
    <property type="component" value="Unassembled WGS sequence"/>
</dbReference>
<comment type="caution">
    <text evidence="1">The sequence shown here is derived from an EMBL/GenBank/DDBJ whole genome shotgun (WGS) entry which is preliminary data.</text>
</comment>
<evidence type="ECO:0000313" key="1">
    <source>
        <dbReference type="EMBL" id="KAK8589645.1"/>
    </source>
</evidence>
<keyword evidence="2" id="KW-1185">Reference proteome</keyword>
<gene>
    <name evidence="1" type="ORF">V6N12_024038</name>
</gene>
<sequence length="138" mass="15486">MEAMDWWHCLKWVSHLKSPELQEDLIATVLNISTVDNNKELVAEHHAVIPLLAVSMRLWLCNNEKIEKGEVEGKWLLKLTDSLLVTRSSLEGFVGSEVGSVKISQAKFDRSCVAKTMMPLVTRDSCYGAHAAVHRGKE</sequence>
<proteinExistence type="predicted"/>
<organism evidence="1 2">
    <name type="scientific">Hibiscus sabdariffa</name>
    <name type="common">roselle</name>
    <dbReference type="NCBI Taxonomy" id="183260"/>
    <lineage>
        <taxon>Eukaryota</taxon>
        <taxon>Viridiplantae</taxon>
        <taxon>Streptophyta</taxon>
        <taxon>Embryophyta</taxon>
        <taxon>Tracheophyta</taxon>
        <taxon>Spermatophyta</taxon>
        <taxon>Magnoliopsida</taxon>
        <taxon>eudicotyledons</taxon>
        <taxon>Gunneridae</taxon>
        <taxon>Pentapetalae</taxon>
        <taxon>rosids</taxon>
        <taxon>malvids</taxon>
        <taxon>Malvales</taxon>
        <taxon>Malvaceae</taxon>
        <taxon>Malvoideae</taxon>
        <taxon>Hibiscus</taxon>
    </lineage>
</organism>
<dbReference type="EMBL" id="JBBPBM010000004">
    <property type="protein sequence ID" value="KAK8589645.1"/>
    <property type="molecule type" value="Genomic_DNA"/>
</dbReference>
<protein>
    <submittedName>
        <fullName evidence="1">Uncharacterized protein</fullName>
    </submittedName>
</protein>
<reference evidence="1 2" key="1">
    <citation type="journal article" date="2024" name="G3 (Bethesda)">
        <title>Genome assembly of Hibiscus sabdariffa L. provides insights into metabolisms of medicinal natural products.</title>
        <authorList>
            <person name="Kim T."/>
        </authorList>
    </citation>
    <scope>NUCLEOTIDE SEQUENCE [LARGE SCALE GENOMIC DNA]</scope>
    <source>
        <strain evidence="1">TK-2024</strain>
        <tissue evidence="1">Old leaves</tissue>
    </source>
</reference>
<name>A0ABR2FZF4_9ROSI</name>